<evidence type="ECO:0000313" key="10">
    <source>
        <dbReference type="EMBL" id="OLY82801.1"/>
    </source>
</evidence>
<keyword evidence="5 8" id="KW-1133">Transmembrane helix</keyword>
<comment type="caution">
    <text evidence="10">The sequence shown here is derived from an EMBL/GenBank/DDBJ whole genome shotgun (WGS) entry which is preliminary data.</text>
</comment>
<keyword evidence="7" id="KW-0924">Ammonia transport</keyword>
<reference evidence="10 11" key="1">
    <citation type="journal article" date="2016" name="Mol. Biol. Evol.">
        <title>Genome-Wide Survey of Gut Fungi (Harpellales) Reveals the First Horizontally Transferred Ubiquitin Gene from a Mosquito Host.</title>
        <authorList>
            <person name="Wang Y."/>
            <person name="White M.M."/>
            <person name="Kvist S."/>
            <person name="Moncalvo J.M."/>
        </authorList>
    </citation>
    <scope>NUCLEOTIDE SEQUENCE [LARGE SCALE GENOMIC DNA]</scope>
    <source>
        <strain evidence="10 11">ALG-7-W6</strain>
    </source>
</reference>
<feature type="transmembrane region" description="Helical" evidence="8">
    <location>
        <begin position="47"/>
        <end position="69"/>
    </location>
</feature>
<comment type="similarity">
    <text evidence="2">Belongs to the ammonia transporter channel (TC 1.A.11.2) family.</text>
</comment>
<feature type="transmembrane region" description="Helical" evidence="8">
    <location>
        <begin position="103"/>
        <end position="124"/>
    </location>
</feature>
<evidence type="ECO:0000259" key="9">
    <source>
        <dbReference type="Pfam" id="PF00909"/>
    </source>
</evidence>
<feature type="transmembrane region" description="Helical" evidence="8">
    <location>
        <begin position="174"/>
        <end position="193"/>
    </location>
</feature>
<dbReference type="SUPFAM" id="SSF111352">
    <property type="entry name" value="Ammonium transporter"/>
    <property type="match status" value="1"/>
</dbReference>
<dbReference type="Gene3D" id="1.10.3430.10">
    <property type="entry name" value="Ammonium transporter AmtB like domains"/>
    <property type="match status" value="1"/>
</dbReference>
<feature type="transmembrane region" description="Helical" evidence="8">
    <location>
        <begin position="131"/>
        <end position="154"/>
    </location>
</feature>
<evidence type="ECO:0000256" key="7">
    <source>
        <dbReference type="ARBA" id="ARBA00023177"/>
    </source>
</evidence>
<evidence type="ECO:0000313" key="11">
    <source>
        <dbReference type="Proteomes" id="UP000187455"/>
    </source>
</evidence>
<keyword evidence="3" id="KW-0813">Transport</keyword>
<sequence length="237" mass="25844">MENTLFSVNTGDNAWIMVSTGLVFFMVPGLGFFYSGMAHTKNSLSPIILSFLSLAVVSVQWTLFGYSLAFSETSANSFIGDFRYGLHLKVRGMMSIVAPKLPAITFSTFQCMFAGITPALSIGAVSERVRILPTCVFFVLWTTFVYDFVAYWMWNPNGFLFKLGGLDFAGGTVVHINSGVSGFIFAHFIGKKLDYKEAPISPNSVFNIAVGTSLLWFGFIGFNCGGNYSADTVAGYA</sequence>
<accession>A0A1R0H0Z4</accession>
<feature type="transmembrane region" description="Helical" evidence="8">
    <location>
        <begin position="14"/>
        <end position="35"/>
    </location>
</feature>
<evidence type="ECO:0000256" key="5">
    <source>
        <dbReference type="ARBA" id="ARBA00022989"/>
    </source>
</evidence>
<dbReference type="OrthoDB" id="534912at2759"/>
<proteinExistence type="inferred from homology"/>
<keyword evidence="11" id="KW-1185">Reference proteome</keyword>
<feature type="domain" description="Ammonium transporter AmtB-like" evidence="9">
    <location>
        <begin position="14"/>
        <end position="236"/>
    </location>
</feature>
<dbReference type="PANTHER" id="PTHR43029:SF10">
    <property type="entry name" value="AMMONIUM TRANSPORTER MEP2"/>
    <property type="match status" value="1"/>
</dbReference>
<gene>
    <name evidence="10" type="ORF">AYI68_g3070</name>
</gene>
<dbReference type="InterPro" id="IPR029020">
    <property type="entry name" value="Ammonium/urea_transptr"/>
</dbReference>
<evidence type="ECO:0000256" key="4">
    <source>
        <dbReference type="ARBA" id="ARBA00022692"/>
    </source>
</evidence>
<dbReference type="InterPro" id="IPR024041">
    <property type="entry name" value="NH4_transpt_AmtB-like_dom"/>
</dbReference>
<dbReference type="PANTHER" id="PTHR43029">
    <property type="entry name" value="AMMONIUM TRANSPORTER MEP2"/>
    <property type="match status" value="1"/>
</dbReference>
<keyword evidence="4 8" id="KW-0812">Transmembrane</keyword>
<dbReference type="GO" id="GO:0008519">
    <property type="term" value="F:ammonium channel activity"/>
    <property type="evidence" value="ECO:0007669"/>
    <property type="project" value="InterPro"/>
</dbReference>
<dbReference type="EMBL" id="LSSL01001236">
    <property type="protein sequence ID" value="OLY82801.1"/>
    <property type="molecule type" value="Genomic_DNA"/>
</dbReference>
<keyword evidence="6 8" id="KW-0472">Membrane</keyword>
<dbReference type="STRING" id="133383.A0A1R0H0Z4"/>
<dbReference type="InterPro" id="IPR001905">
    <property type="entry name" value="Ammonium_transpt"/>
</dbReference>
<comment type="subcellular location">
    <subcellularLocation>
        <location evidence="1">Membrane</location>
        <topology evidence="1">Multi-pass membrane protein</topology>
    </subcellularLocation>
</comment>
<evidence type="ECO:0000256" key="8">
    <source>
        <dbReference type="SAM" id="Phobius"/>
    </source>
</evidence>
<evidence type="ECO:0000256" key="2">
    <source>
        <dbReference type="ARBA" id="ARBA00005887"/>
    </source>
</evidence>
<dbReference type="AlphaFoldDB" id="A0A1R0H0Z4"/>
<protein>
    <submittedName>
        <fullName evidence="10">Ammonium transporter 1</fullName>
    </submittedName>
</protein>
<evidence type="ECO:0000256" key="1">
    <source>
        <dbReference type="ARBA" id="ARBA00004141"/>
    </source>
</evidence>
<dbReference type="Proteomes" id="UP000187455">
    <property type="component" value="Unassembled WGS sequence"/>
</dbReference>
<name>A0A1R0H0Z4_9FUNG</name>
<evidence type="ECO:0000256" key="6">
    <source>
        <dbReference type="ARBA" id="ARBA00023136"/>
    </source>
</evidence>
<feature type="non-terminal residue" evidence="10">
    <location>
        <position position="237"/>
    </location>
</feature>
<dbReference type="GO" id="GO:0005886">
    <property type="term" value="C:plasma membrane"/>
    <property type="evidence" value="ECO:0007669"/>
    <property type="project" value="TreeGrafter"/>
</dbReference>
<organism evidence="10 11">
    <name type="scientific">Smittium mucronatum</name>
    <dbReference type="NCBI Taxonomy" id="133383"/>
    <lineage>
        <taxon>Eukaryota</taxon>
        <taxon>Fungi</taxon>
        <taxon>Fungi incertae sedis</taxon>
        <taxon>Zoopagomycota</taxon>
        <taxon>Kickxellomycotina</taxon>
        <taxon>Harpellomycetes</taxon>
        <taxon>Harpellales</taxon>
        <taxon>Legeriomycetaceae</taxon>
        <taxon>Smittium</taxon>
    </lineage>
</organism>
<evidence type="ECO:0000256" key="3">
    <source>
        <dbReference type="ARBA" id="ARBA00022448"/>
    </source>
</evidence>
<feature type="transmembrane region" description="Helical" evidence="8">
    <location>
        <begin position="205"/>
        <end position="222"/>
    </location>
</feature>
<dbReference type="Pfam" id="PF00909">
    <property type="entry name" value="Ammonium_transp"/>
    <property type="match status" value="1"/>
</dbReference>